<reference evidence="2 3" key="1">
    <citation type="journal article" date="2018" name="Evol. Lett.">
        <title>Horizontal gene cluster transfer increased hallucinogenic mushroom diversity.</title>
        <authorList>
            <person name="Reynolds H.T."/>
            <person name="Vijayakumar V."/>
            <person name="Gluck-Thaler E."/>
            <person name="Korotkin H.B."/>
            <person name="Matheny P.B."/>
            <person name="Slot J.C."/>
        </authorList>
    </citation>
    <scope>NUCLEOTIDE SEQUENCE [LARGE SCALE GENOMIC DNA]</scope>
    <source>
        <strain evidence="2 3">2631</strain>
    </source>
</reference>
<dbReference type="AlphaFoldDB" id="A0A409XTQ3"/>
<gene>
    <name evidence="2" type="ORF">CVT25_009261</name>
</gene>
<sequence>MLASNRGAVMEFSKMPDITSRNSSPFLSASLLAKPSSTWPTSDSAAGVYLLFIVQLMVAAPLIVISLMLQSVLICVIDPIVGVPKQLLAKIFNSRGLSFLLPLLLFGIPRTGCLALCHQQHQNLHVLTAHRQRRSRPRRTNFGYESMGAFFSEDNTENWPPLSSFSQIVEDECYPDQTWGIVMSSTIRTRFKMPSPSHSCSDFEA</sequence>
<evidence type="ECO:0000313" key="2">
    <source>
        <dbReference type="EMBL" id="PPQ94110.1"/>
    </source>
</evidence>
<name>A0A409XTQ3_PSICY</name>
<keyword evidence="3" id="KW-1185">Reference proteome</keyword>
<evidence type="ECO:0000313" key="3">
    <source>
        <dbReference type="Proteomes" id="UP000283269"/>
    </source>
</evidence>
<comment type="caution">
    <text evidence="2">The sequence shown here is derived from an EMBL/GenBank/DDBJ whole genome shotgun (WGS) entry which is preliminary data.</text>
</comment>
<organism evidence="2 3">
    <name type="scientific">Psilocybe cyanescens</name>
    <dbReference type="NCBI Taxonomy" id="93625"/>
    <lineage>
        <taxon>Eukaryota</taxon>
        <taxon>Fungi</taxon>
        <taxon>Dikarya</taxon>
        <taxon>Basidiomycota</taxon>
        <taxon>Agaricomycotina</taxon>
        <taxon>Agaricomycetes</taxon>
        <taxon>Agaricomycetidae</taxon>
        <taxon>Agaricales</taxon>
        <taxon>Agaricineae</taxon>
        <taxon>Strophariaceae</taxon>
        <taxon>Psilocybe</taxon>
    </lineage>
</organism>
<dbReference type="EMBL" id="NHYD01000466">
    <property type="protein sequence ID" value="PPQ94110.1"/>
    <property type="molecule type" value="Genomic_DNA"/>
</dbReference>
<evidence type="ECO:0000256" key="1">
    <source>
        <dbReference type="SAM" id="Phobius"/>
    </source>
</evidence>
<accession>A0A409XTQ3</accession>
<dbReference type="Proteomes" id="UP000283269">
    <property type="component" value="Unassembled WGS sequence"/>
</dbReference>
<dbReference type="InParanoid" id="A0A409XTQ3"/>
<keyword evidence="1" id="KW-0472">Membrane</keyword>
<protein>
    <submittedName>
        <fullName evidence="2">Uncharacterized protein</fullName>
    </submittedName>
</protein>
<keyword evidence="1" id="KW-0812">Transmembrane</keyword>
<keyword evidence="1" id="KW-1133">Transmembrane helix</keyword>
<proteinExistence type="predicted"/>
<feature type="transmembrane region" description="Helical" evidence="1">
    <location>
        <begin position="48"/>
        <end position="75"/>
    </location>
</feature>